<sequence length="144" mass="15555">MLDQISGITVDQRQGCTVDRHSIRFVVSSLLGDRLTIPQPNLGSTDQRTYGLLPEQVIHVGVSIQYTPQSITSKNGARERLDMSIDGKEIPSVAAGNKLSIDIDMLSSLRKALAETSHFSLSSGSHNILTLVKGSGPPLQRTLC</sequence>
<gene>
    <name evidence="1" type="ORF">F2Q68_00031012</name>
</gene>
<evidence type="ECO:0000313" key="1">
    <source>
        <dbReference type="EMBL" id="KAF2543205.1"/>
    </source>
</evidence>
<organism evidence="1 2">
    <name type="scientific">Brassica cretica</name>
    <name type="common">Mustard</name>
    <dbReference type="NCBI Taxonomy" id="69181"/>
    <lineage>
        <taxon>Eukaryota</taxon>
        <taxon>Viridiplantae</taxon>
        <taxon>Streptophyta</taxon>
        <taxon>Embryophyta</taxon>
        <taxon>Tracheophyta</taxon>
        <taxon>Spermatophyta</taxon>
        <taxon>Magnoliopsida</taxon>
        <taxon>eudicotyledons</taxon>
        <taxon>Gunneridae</taxon>
        <taxon>Pentapetalae</taxon>
        <taxon>rosids</taxon>
        <taxon>malvids</taxon>
        <taxon>Brassicales</taxon>
        <taxon>Brassicaceae</taxon>
        <taxon>Brassiceae</taxon>
        <taxon>Brassica</taxon>
    </lineage>
</organism>
<dbReference type="Proteomes" id="UP000712281">
    <property type="component" value="Unassembled WGS sequence"/>
</dbReference>
<comment type="caution">
    <text evidence="1">The sequence shown here is derived from an EMBL/GenBank/DDBJ whole genome shotgun (WGS) entry which is preliminary data.</text>
</comment>
<reference evidence="1" key="1">
    <citation type="submission" date="2019-12" db="EMBL/GenBank/DDBJ databases">
        <title>Genome sequencing and annotation of Brassica cretica.</title>
        <authorList>
            <person name="Studholme D.J."/>
            <person name="Sarris P.F."/>
        </authorList>
    </citation>
    <scope>NUCLEOTIDE SEQUENCE</scope>
    <source>
        <strain evidence="1">PFS-001/15</strain>
        <tissue evidence="1">Leaf</tissue>
    </source>
</reference>
<accession>A0A8S9GAZ3</accession>
<dbReference type="AlphaFoldDB" id="A0A8S9GAZ3"/>
<dbReference type="EMBL" id="QGKW02002005">
    <property type="protein sequence ID" value="KAF2543205.1"/>
    <property type="molecule type" value="Genomic_DNA"/>
</dbReference>
<protein>
    <submittedName>
        <fullName evidence="1">Uncharacterized protein</fullName>
    </submittedName>
</protein>
<name>A0A8S9GAZ3_BRACR</name>
<proteinExistence type="predicted"/>
<evidence type="ECO:0000313" key="2">
    <source>
        <dbReference type="Proteomes" id="UP000712281"/>
    </source>
</evidence>